<dbReference type="AlphaFoldDB" id="A0A0P8DXU5"/>
<reference evidence="1 2" key="1">
    <citation type="submission" date="2015-09" db="EMBL/GenBank/DDBJ databases">
        <title>A metagenomics-based metabolic model of nitrate-dependent anaerobic oxidation of methane by Methanoperedens-like archaea.</title>
        <authorList>
            <person name="Arshad A."/>
            <person name="Speth D.R."/>
            <person name="De Graaf R.M."/>
            <person name="Op Den Camp H.J."/>
            <person name="Jetten M.S."/>
            <person name="Welte C.U."/>
        </authorList>
    </citation>
    <scope>NUCLEOTIDE SEQUENCE [LARGE SCALE GENOMIC DNA]</scope>
</reference>
<dbReference type="EMBL" id="LKCM01000223">
    <property type="protein sequence ID" value="KPQ42541.1"/>
    <property type="molecule type" value="Genomic_DNA"/>
</dbReference>
<evidence type="ECO:0000313" key="1">
    <source>
        <dbReference type="EMBL" id="KPQ42541.1"/>
    </source>
</evidence>
<gene>
    <name evidence="1" type="ORF">MPEBLZ_02887</name>
</gene>
<accession>A0A0P8DXU5</accession>
<proteinExistence type="predicted"/>
<dbReference type="Proteomes" id="UP000050360">
    <property type="component" value="Unassembled WGS sequence"/>
</dbReference>
<name>A0A0P8DXU5_9EURY</name>
<sequence>MIKTPVQKIPSYRYLFSWDEIPGNDNIKFVEYLKKNFGIDWVRPEEIEKINNGRTVTVSTEKNRLELLLNDESNKVNLIINDFRTSEFIVKVETGKLNIYIDRISQGDIYKDIEYIDSITEENGIIEIKKIIFPYVIVLTQDCDLNQDFTFRAVESSTDDKLIISVLVAPIYNVEHLFGGEHLSQLGLTMQTINKYKKGTKLTTDAKNLFENITPRYHYLDFEFDANMAPSVIDFKHYFSINVNYLYKIRKTNFVCKIPELHREDISHRFASFLSRIGLPD</sequence>
<evidence type="ECO:0000313" key="2">
    <source>
        <dbReference type="Proteomes" id="UP000050360"/>
    </source>
</evidence>
<comment type="caution">
    <text evidence="1">The sequence shown here is derived from an EMBL/GenBank/DDBJ whole genome shotgun (WGS) entry which is preliminary data.</text>
</comment>
<organism evidence="1 2">
    <name type="scientific">Candidatus Methanoperedens nitratireducens</name>
    <dbReference type="NCBI Taxonomy" id="1392998"/>
    <lineage>
        <taxon>Archaea</taxon>
        <taxon>Methanobacteriati</taxon>
        <taxon>Methanobacteriota</taxon>
        <taxon>Stenosarchaea group</taxon>
        <taxon>Methanomicrobia</taxon>
        <taxon>Methanosarcinales</taxon>
        <taxon>ANME-2 cluster</taxon>
        <taxon>Candidatus Methanoperedentaceae</taxon>
        <taxon>Candidatus Methanoperedens</taxon>
    </lineage>
</organism>
<protein>
    <submittedName>
        <fullName evidence="1">Uncharacterized protein</fullName>
    </submittedName>
</protein>